<name>A0A9Q0G4B7_9ROSI</name>
<evidence type="ECO:0000313" key="2">
    <source>
        <dbReference type="EMBL" id="KAJ4843319.1"/>
    </source>
</evidence>
<comment type="caution">
    <text evidence="2">The sequence shown here is derived from an EMBL/GenBank/DDBJ whole genome shotgun (WGS) entry which is preliminary data.</text>
</comment>
<proteinExistence type="predicted"/>
<gene>
    <name evidence="2" type="ORF">Tsubulata_030231</name>
</gene>
<evidence type="ECO:0000259" key="1">
    <source>
        <dbReference type="Pfam" id="PF14111"/>
    </source>
</evidence>
<organism evidence="2 3">
    <name type="scientific">Turnera subulata</name>
    <dbReference type="NCBI Taxonomy" id="218843"/>
    <lineage>
        <taxon>Eukaryota</taxon>
        <taxon>Viridiplantae</taxon>
        <taxon>Streptophyta</taxon>
        <taxon>Embryophyta</taxon>
        <taxon>Tracheophyta</taxon>
        <taxon>Spermatophyta</taxon>
        <taxon>Magnoliopsida</taxon>
        <taxon>eudicotyledons</taxon>
        <taxon>Gunneridae</taxon>
        <taxon>Pentapetalae</taxon>
        <taxon>rosids</taxon>
        <taxon>fabids</taxon>
        <taxon>Malpighiales</taxon>
        <taxon>Passifloraceae</taxon>
        <taxon>Turnera</taxon>
    </lineage>
</organism>
<dbReference type="OrthoDB" id="1750606at2759"/>
<dbReference type="Pfam" id="PF14111">
    <property type="entry name" value="DUF4283"/>
    <property type="match status" value="1"/>
</dbReference>
<accession>A0A9Q0G4B7</accession>
<feature type="domain" description="DUF4283" evidence="1">
    <location>
        <begin position="97"/>
        <end position="169"/>
    </location>
</feature>
<keyword evidence="3" id="KW-1185">Reference proteome</keyword>
<dbReference type="Proteomes" id="UP001141552">
    <property type="component" value="Unassembled WGS sequence"/>
</dbReference>
<dbReference type="InterPro" id="IPR025558">
    <property type="entry name" value="DUF4283"/>
</dbReference>
<evidence type="ECO:0000313" key="3">
    <source>
        <dbReference type="Proteomes" id="UP001141552"/>
    </source>
</evidence>
<reference evidence="2" key="1">
    <citation type="submission" date="2022-02" db="EMBL/GenBank/DDBJ databases">
        <authorList>
            <person name="Henning P.M."/>
            <person name="McCubbin A.G."/>
            <person name="Shore J.S."/>
        </authorList>
    </citation>
    <scope>NUCLEOTIDE SEQUENCE</scope>
    <source>
        <strain evidence="2">F60SS</strain>
        <tissue evidence="2">Leaves</tissue>
    </source>
</reference>
<protein>
    <recommendedName>
        <fullName evidence="1">DUF4283 domain-containing protein</fullName>
    </recommendedName>
</protein>
<sequence length="169" mass="18733">MREIRCLAASFGSCLFTHVFGEGNSVADAIARSGLDKQFGFIILPSVSCEIRSLASSLGMDDRSPTIDSLVEQTKGWKCQEVELSLKDDPLVNARAAQRMLVGKLLSDEVLNNRAVKVTVRKSWRTGATMDIYDVEANVFIFVFYSSDDKQRILSQGPWTIMGAHLILK</sequence>
<dbReference type="AlphaFoldDB" id="A0A9Q0G4B7"/>
<reference evidence="2" key="2">
    <citation type="journal article" date="2023" name="Plants (Basel)">
        <title>Annotation of the Turnera subulata (Passifloraceae) Draft Genome Reveals the S-Locus Evolved after the Divergence of Turneroideae from Passifloroideae in a Stepwise Manner.</title>
        <authorList>
            <person name="Henning P.M."/>
            <person name="Roalson E.H."/>
            <person name="Mir W."/>
            <person name="McCubbin A.G."/>
            <person name="Shore J.S."/>
        </authorList>
    </citation>
    <scope>NUCLEOTIDE SEQUENCE</scope>
    <source>
        <strain evidence="2">F60SS</strain>
    </source>
</reference>
<dbReference type="EMBL" id="JAKUCV010002266">
    <property type="protein sequence ID" value="KAJ4843319.1"/>
    <property type="molecule type" value="Genomic_DNA"/>
</dbReference>